<dbReference type="PANTHER" id="PTHR48466">
    <property type="entry name" value="OS10G0509000 PROTEIN-RELATED"/>
    <property type="match status" value="1"/>
</dbReference>
<dbReference type="Gene3D" id="3.40.50.300">
    <property type="entry name" value="P-loop containing nucleotide triphosphate hydrolases"/>
    <property type="match status" value="1"/>
</dbReference>
<evidence type="ECO:0000256" key="1">
    <source>
        <dbReference type="ARBA" id="ARBA00022722"/>
    </source>
</evidence>
<reference evidence="7" key="1">
    <citation type="submission" date="2022-12" db="EMBL/GenBank/DDBJ databases">
        <authorList>
            <person name="Wang J."/>
        </authorList>
    </citation>
    <scope>NUCLEOTIDE SEQUENCE</scope>
    <source>
        <strain evidence="7">HY-42-06</strain>
    </source>
</reference>
<evidence type="ECO:0000313" key="8">
    <source>
        <dbReference type="Proteomes" id="UP001079657"/>
    </source>
</evidence>
<evidence type="ECO:0000259" key="6">
    <source>
        <dbReference type="SMART" id="SM00534"/>
    </source>
</evidence>
<dbReference type="SMART" id="SM00533">
    <property type="entry name" value="MUTSd"/>
    <property type="match status" value="1"/>
</dbReference>
<dbReference type="InterPro" id="IPR027417">
    <property type="entry name" value="P-loop_NTPase"/>
</dbReference>
<dbReference type="PANTHER" id="PTHR48466:SF2">
    <property type="entry name" value="OS10G0509000 PROTEIN"/>
    <property type="match status" value="1"/>
</dbReference>
<keyword evidence="3" id="KW-0067">ATP-binding</keyword>
<gene>
    <name evidence="7" type="ORF">OXH55_11735</name>
</gene>
<dbReference type="InterPro" id="IPR007696">
    <property type="entry name" value="DNA_mismatch_repair_MutS_core"/>
</dbReference>
<evidence type="ECO:0000313" key="7">
    <source>
        <dbReference type="EMBL" id="MCY6371309.1"/>
    </source>
</evidence>
<evidence type="ECO:0000256" key="4">
    <source>
        <dbReference type="ARBA" id="ARBA00023125"/>
    </source>
</evidence>
<dbReference type="SMART" id="SM00534">
    <property type="entry name" value="MUTSac"/>
    <property type="match status" value="1"/>
</dbReference>
<evidence type="ECO:0000259" key="5">
    <source>
        <dbReference type="SMART" id="SM00533"/>
    </source>
</evidence>
<dbReference type="InterPro" id="IPR036187">
    <property type="entry name" value="DNA_mismatch_repair_MutS_sf"/>
</dbReference>
<keyword evidence="7" id="KW-0378">Hydrolase</keyword>
<dbReference type="EMBL" id="JAPQES010000004">
    <property type="protein sequence ID" value="MCY6371309.1"/>
    <property type="molecule type" value="Genomic_DNA"/>
</dbReference>
<keyword evidence="7" id="KW-0255">Endonuclease</keyword>
<dbReference type="Pfam" id="PF00488">
    <property type="entry name" value="MutS_V"/>
    <property type="match status" value="1"/>
</dbReference>
<keyword evidence="8" id="KW-1185">Reference proteome</keyword>
<feature type="domain" description="DNA mismatch repair proteins mutS family" evidence="6">
    <location>
        <begin position="323"/>
        <end position="508"/>
    </location>
</feature>
<dbReference type="InterPro" id="IPR005747">
    <property type="entry name" value="MutS2"/>
</dbReference>
<dbReference type="SUPFAM" id="SSF48334">
    <property type="entry name" value="DNA repair protein MutS, domain III"/>
    <property type="match status" value="1"/>
</dbReference>
<dbReference type="Proteomes" id="UP001079657">
    <property type="component" value="Unassembled WGS sequence"/>
</dbReference>
<dbReference type="GO" id="GO:0004519">
    <property type="term" value="F:endonuclease activity"/>
    <property type="evidence" value="ECO:0007669"/>
    <property type="project" value="UniProtKB-KW"/>
</dbReference>
<dbReference type="InterPro" id="IPR000432">
    <property type="entry name" value="DNA_mismatch_repair_MutS_C"/>
</dbReference>
<sequence length="640" mass="73313">MNTKTFETLEYNKLKEIVKGFCTSGLGKDLIDRLQPSSNINVVTRRLKETSEAKNILNNSNYVPLQGLYNIKDLIEKVSKGVILHPEELVMISDLLRGCRKIKKFMMSQEFYAPILSEYANSITELQKIEEEINYSIKGNRIDSSATKELKRIRRHIENTEVKIEDRLNKFITSSKNKKYIQEFFISKRNERYVVPIKASYKNQVQGVIVDASSKGSTVFIEPSSVSKLNIELVSLKAEEMAEEYQILAYLTGIIYENLKAININLELMAEYDMVFAKAKYSNKIKGIEPKINTNGYIKLINVKHPLLKGEVVPLEFEVGKDYRSLIITGPNAGGKTIVLKTIGILTLAVQSGFHIEAQEGTEFSVFQNIFVDIGDNQSIENSLSTFSSHIKNIAEIMRGSNKSTLILFDEIGTGTEPNEGAGLAIAILEELYHMGCISIATTHYAEIKKFSQNHPEFENACMKFNAETLEPLYKLIIGRSGESNALWISKKMGLKTSVLERAKKYIDRKEYNFELVKRSKINKNDKVSKNINEEAEKYEFRKGDKVKLLETNECAIVYKERDEFNNIEVLTDDKFEKVNIKRVILYLKREELYPEGYDLDSLFISYGKRKLEKDIERGSKKALKKIQKDMRKRNNDLKI</sequence>
<keyword evidence="4" id="KW-0238">DNA-binding</keyword>
<dbReference type="SUPFAM" id="SSF52540">
    <property type="entry name" value="P-loop containing nucleoside triphosphate hydrolases"/>
    <property type="match status" value="1"/>
</dbReference>
<dbReference type="NCBIfam" id="TIGR01069">
    <property type="entry name" value="mutS2"/>
    <property type="match status" value="1"/>
</dbReference>
<evidence type="ECO:0000256" key="3">
    <source>
        <dbReference type="ARBA" id="ARBA00022840"/>
    </source>
</evidence>
<dbReference type="PIRSF" id="PIRSF005814">
    <property type="entry name" value="MutS_YshD"/>
    <property type="match status" value="1"/>
</dbReference>
<protein>
    <submittedName>
        <fullName evidence="7">Endonuclease MutS2</fullName>
    </submittedName>
</protein>
<name>A0ABT4CTM0_9CLOT</name>
<organism evidence="7 8">
    <name type="scientific">Clostridium ganghwense</name>
    <dbReference type="NCBI Taxonomy" id="312089"/>
    <lineage>
        <taxon>Bacteria</taxon>
        <taxon>Bacillati</taxon>
        <taxon>Bacillota</taxon>
        <taxon>Clostridia</taxon>
        <taxon>Eubacteriales</taxon>
        <taxon>Clostridiaceae</taxon>
        <taxon>Clostridium</taxon>
    </lineage>
</organism>
<accession>A0ABT4CTM0</accession>
<keyword evidence="1" id="KW-0540">Nuclease</keyword>
<proteinExistence type="predicted"/>
<dbReference type="RefSeq" id="WP_268050176.1">
    <property type="nucleotide sequence ID" value="NZ_JAPQES010000004.1"/>
</dbReference>
<feature type="domain" description="DNA mismatch repair protein MutS core" evidence="5">
    <location>
        <begin position="9"/>
        <end position="311"/>
    </location>
</feature>
<dbReference type="InterPro" id="IPR045076">
    <property type="entry name" value="MutS"/>
</dbReference>
<dbReference type="Gene3D" id="1.10.1420.10">
    <property type="match status" value="2"/>
</dbReference>
<evidence type="ECO:0000256" key="2">
    <source>
        <dbReference type="ARBA" id="ARBA00022741"/>
    </source>
</evidence>
<comment type="caution">
    <text evidence="7">The sequence shown here is derived from an EMBL/GenBank/DDBJ whole genome shotgun (WGS) entry which is preliminary data.</text>
</comment>
<keyword evidence="2" id="KW-0547">Nucleotide-binding</keyword>